<dbReference type="Gramene" id="PVH62812">
    <property type="protein sequence ID" value="PVH62812"/>
    <property type="gene ID" value="PAHAL_3G407300"/>
</dbReference>
<gene>
    <name evidence="1" type="ORF">PAHAL_3G407300</name>
</gene>
<reference evidence="1" key="1">
    <citation type="submission" date="2018-04" db="EMBL/GenBank/DDBJ databases">
        <title>WGS assembly of Panicum hallii.</title>
        <authorList>
            <person name="Lovell J."/>
            <person name="Jenkins J."/>
            <person name="Lowry D."/>
            <person name="Mamidi S."/>
            <person name="Sreedasyam A."/>
            <person name="Weng X."/>
            <person name="Barry K."/>
            <person name="Bonette J."/>
            <person name="Campitelli B."/>
            <person name="Daum C."/>
            <person name="Gordon S."/>
            <person name="Gould B."/>
            <person name="Lipzen A."/>
            <person name="Macqueen A."/>
            <person name="Palacio-Mejia J."/>
            <person name="Plott C."/>
            <person name="Shakirov E."/>
            <person name="Shu S."/>
            <person name="Yoshinaga Y."/>
            <person name="Zane M."/>
            <person name="Rokhsar D."/>
            <person name="Grimwood J."/>
            <person name="Schmutz J."/>
            <person name="Juenger T."/>
        </authorList>
    </citation>
    <scope>NUCLEOTIDE SEQUENCE [LARGE SCALE GENOMIC DNA]</scope>
    <source>
        <strain evidence="1">FIL2</strain>
    </source>
</reference>
<dbReference type="EMBL" id="CM008048">
    <property type="protein sequence ID" value="PVH62812.1"/>
    <property type="molecule type" value="Genomic_DNA"/>
</dbReference>
<dbReference type="Proteomes" id="UP000243499">
    <property type="component" value="Chromosome 3"/>
</dbReference>
<proteinExistence type="predicted"/>
<evidence type="ECO:0000313" key="1">
    <source>
        <dbReference type="EMBL" id="PVH62812.1"/>
    </source>
</evidence>
<protein>
    <submittedName>
        <fullName evidence="1">Uncharacterized protein</fullName>
    </submittedName>
</protein>
<dbReference type="AlphaFoldDB" id="A0A2T8KKY5"/>
<organism evidence="1">
    <name type="scientific">Panicum hallii</name>
    <dbReference type="NCBI Taxonomy" id="206008"/>
    <lineage>
        <taxon>Eukaryota</taxon>
        <taxon>Viridiplantae</taxon>
        <taxon>Streptophyta</taxon>
        <taxon>Embryophyta</taxon>
        <taxon>Tracheophyta</taxon>
        <taxon>Spermatophyta</taxon>
        <taxon>Magnoliopsida</taxon>
        <taxon>Liliopsida</taxon>
        <taxon>Poales</taxon>
        <taxon>Poaceae</taxon>
        <taxon>PACMAD clade</taxon>
        <taxon>Panicoideae</taxon>
        <taxon>Panicodae</taxon>
        <taxon>Paniceae</taxon>
        <taxon>Panicinae</taxon>
        <taxon>Panicum</taxon>
        <taxon>Panicum sect. Panicum</taxon>
    </lineage>
</organism>
<sequence>MVCLLLPKILPEHRRGMILCKKWRPLLGAPDQTEIANLGREDEDVATQLHRAAWLFQILWSFERSSFVLPFSDV</sequence>
<name>A0A2T8KKY5_9POAL</name>
<accession>A0A2T8KKY5</accession>